<dbReference type="OrthoDB" id="7241844at2"/>
<protein>
    <submittedName>
        <fullName evidence="2">Uncharacterized protein</fullName>
    </submittedName>
</protein>
<feature type="signal peptide" evidence="1">
    <location>
        <begin position="1"/>
        <end position="25"/>
    </location>
</feature>
<dbReference type="STRING" id="463040.CAL15_19410"/>
<keyword evidence="1" id="KW-0732">Signal</keyword>
<feature type="chain" id="PRO_5012596980" evidence="1">
    <location>
        <begin position="26"/>
        <end position="328"/>
    </location>
</feature>
<gene>
    <name evidence="2" type="ORF">CAL15_19410</name>
</gene>
<proteinExistence type="predicted"/>
<accession>A0A1W6ZGS0</accession>
<dbReference type="EMBL" id="CP021111">
    <property type="protein sequence ID" value="ARP96350.1"/>
    <property type="molecule type" value="Genomic_DNA"/>
</dbReference>
<dbReference type="AlphaFoldDB" id="A0A1W6ZGS0"/>
<evidence type="ECO:0000313" key="3">
    <source>
        <dbReference type="Proteomes" id="UP000194161"/>
    </source>
</evidence>
<organism evidence="2 3">
    <name type="scientific">Bordetella genomosp. 13</name>
    <dbReference type="NCBI Taxonomy" id="463040"/>
    <lineage>
        <taxon>Bacteria</taxon>
        <taxon>Pseudomonadati</taxon>
        <taxon>Pseudomonadota</taxon>
        <taxon>Betaproteobacteria</taxon>
        <taxon>Burkholderiales</taxon>
        <taxon>Alcaligenaceae</taxon>
        <taxon>Bordetella</taxon>
    </lineage>
</organism>
<name>A0A1W6ZGS0_9BORD</name>
<dbReference type="SUPFAM" id="SSF53850">
    <property type="entry name" value="Periplasmic binding protein-like II"/>
    <property type="match status" value="1"/>
</dbReference>
<reference evidence="2 3" key="1">
    <citation type="submission" date="2017-05" db="EMBL/GenBank/DDBJ databases">
        <title>Complete and WGS of Bordetella genogroups.</title>
        <authorList>
            <person name="Spilker T."/>
            <person name="LiPuma J."/>
        </authorList>
    </citation>
    <scope>NUCLEOTIDE SEQUENCE [LARGE SCALE GENOMIC DNA]</scope>
    <source>
        <strain evidence="2 3">AU7206</strain>
    </source>
</reference>
<dbReference type="PROSITE" id="PS51257">
    <property type="entry name" value="PROKAR_LIPOPROTEIN"/>
    <property type="match status" value="1"/>
</dbReference>
<dbReference type="Gene3D" id="3.40.190.10">
    <property type="entry name" value="Periplasmic binding protein-like II"/>
    <property type="match status" value="2"/>
</dbReference>
<dbReference type="RefSeq" id="WP_086080001.1">
    <property type="nucleotide sequence ID" value="NZ_CP021111.1"/>
</dbReference>
<evidence type="ECO:0000313" key="2">
    <source>
        <dbReference type="EMBL" id="ARP96350.1"/>
    </source>
</evidence>
<evidence type="ECO:0000256" key="1">
    <source>
        <dbReference type="SAM" id="SignalP"/>
    </source>
</evidence>
<sequence length="328" mass="34958">MGAKRTLRRLGAATLLLAACAAVSAGLSARAPELVGHLRERAQRWLAAWTPAPDWRAQPLGPLLQQARQRGALVVAVRAYPRPAPAGAPAPPEPDDYDTALARHIADTLGVQARIVPLASPDEKTSALDTLAGPQADLILAGTRYGMPIDKGLAMSADRTVSAAYVTGRASLVALRAAAQAWRDLAARPGAPGLLAGRSVCVQQGSPYAGRLAREHGAKPRPYPSSVHAAYAFMSGQCEVLAEDEAVLQRLMARQEWRFYQRLPIGIEPDARQPQILLARADATSAGYLDKVVRYWKASGALQQAREQRAGLVNLEVAALQDGLVCHS</sequence>
<dbReference type="KEGG" id="bgm:CAL15_19410"/>
<dbReference type="Proteomes" id="UP000194161">
    <property type="component" value="Chromosome"/>
</dbReference>
<keyword evidence="3" id="KW-1185">Reference proteome</keyword>